<protein>
    <submittedName>
        <fullName evidence="2">Transposase</fullName>
    </submittedName>
</protein>
<dbReference type="WBParaSite" id="ALUE_0001248001-mRNA-1">
    <property type="protein sequence ID" value="ALUE_0001248001-mRNA-1"/>
    <property type="gene ID" value="ALUE_0001248001"/>
</dbReference>
<accession>A0A0M3I648</accession>
<name>A0A0M3I648_ASCLU</name>
<evidence type="ECO:0000313" key="1">
    <source>
        <dbReference type="Proteomes" id="UP000036681"/>
    </source>
</evidence>
<proteinExistence type="predicted"/>
<evidence type="ECO:0000313" key="2">
    <source>
        <dbReference type="WBParaSite" id="ALUE_0001248001-mRNA-1"/>
    </source>
</evidence>
<keyword evidence="1" id="KW-1185">Reference proteome</keyword>
<dbReference type="AlphaFoldDB" id="A0A0M3I648"/>
<dbReference type="Proteomes" id="UP000036681">
    <property type="component" value="Unplaced"/>
</dbReference>
<organism evidence="1 2">
    <name type="scientific">Ascaris lumbricoides</name>
    <name type="common">Giant roundworm</name>
    <dbReference type="NCBI Taxonomy" id="6252"/>
    <lineage>
        <taxon>Eukaryota</taxon>
        <taxon>Metazoa</taxon>
        <taxon>Ecdysozoa</taxon>
        <taxon>Nematoda</taxon>
        <taxon>Chromadorea</taxon>
        <taxon>Rhabditida</taxon>
        <taxon>Spirurina</taxon>
        <taxon>Ascaridomorpha</taxon>
        <taxon>Ascaridoidea</taxon>
        <taxon>Ascarididae</taxon>
        <taxon>Ascaris</taxon>
    </lineage>
</organism>
<sequence length="74" mass="8955">MPSQFEQFHFLKEPLLSVTFPESVNSPTRRVNFPEDAYKALFVRFNTAKFRRFDYEKTKTLKFGVQNYLLLMIW</sequence>
<reference evidence="2" key="1">
    <citation type="submission" date="2017-02" db="UniProtKB">
        <authorList>
            <consortium name="WormBaseParasite"/>
        </authorList>
    </citation>
    <scope>IDENTIFICATION</scope>
</reference>